<dbReference type="Gene3D" id="1.25.40.10">
    <property type="entry name" value="Tetratricopeptide repeat domain"/>
    <property type="match status" value="1"/>
</dbReference>
<organism evidence="1 2">
    <name type="scientific">Amphiprion percula</name>
    <name type="common">Orange clownfish</name>
    <name type="synonym">Lutjanus percula</name>
    <dbReference type="NCBI Taxonomy" id="161767"/>
    <lineage>
        <taxon>Eukaryota</taxon>
        <taxon>Metazoa</taxon>
        <taxon>Chordata</taxon>
        <taxon>Craniata</taxon>
        <taxon>Vertebrata</taxon>
        <taxon>Euteleostomi</taxon>
        <taxon>Actinopterygii</taxon>
        <taxon>Neopterygii</taxon>
        <taxon>Teleostei</taxon>
        <taxon>Neoteleostei</taxon>
        <taxon>Acanthomorphata</taxon>
        <taxon>Ovalentaria</taxon>
        <taxon>Pomacentridae</taxon>
        <taxon>Amphiprion</taxon>
    </lineage>
</organism>
<dbReference type="STRING" id="161767.ENSAPEP00000010493"/>
<dbReference type="SMART" id="SM00390">
    <property type="entry name" value="GoLoco"/>
    <property type="match status" value="2"/>
</dbReference>
<dbReference type="PROSITE" id="PS50877">
    <property type="entry name" value="GOLOCO"/>
    <property type="match status" value="1"/>
</dbReference>
<dbReference type="AlphaFoldDB" id="A0A3P8SCZ5"/>
<dbReference type="PANTHER" id="PTHR47503">
    <property type="entry name" value="PURKINJE CELL PROTEIN 2"/>
    <property type="match status" value="1"/>
</dbReference>
<evidence type="ECO:0000313" key="2">
    <source>
        <dbReference type="Proteomes" id="UP000265080"/>
    </source>
</evidence>
<dbReference type="Proteomes" id="UP000265080">
    <property type="component" value="Chromosome 14"/>
</dbReference>
<dbReference type="Pfam" id="PF02188">
    <property type="entry name" value="GoLoco"/>
    <property type="match status" value="1"/>
</dbReference>
<dbReference type="Ensembl" id="ENSAPET00000010774.1">
    <property type="protein sequence ID" value="ENSAPEP00000010493.1"/>
    <property type="gene ID" value="ENSAPEG00000007526.1"/>
</dbReference>
<protein>
    <submittedName>
        <fullName evidence="1">Uncharacterized protein</fullName>
    </submittedName>
</protein>
<dbReference type="InterPro" id="IPR042168">
    <property type="entry name" value="Pcp2"/>
</dbReference>
<dbReference type="OMA" id="AGELFQF"/>
<proteinExistence type="predicted"/>
<evidence type="ECO:0000313" key="1">
    <source>
        <dbReference type="Ensembl" id="ENSAPEP00000010493.1"/>
    </source>
</evidence>
<reference evidence="1" key="3">
    <citation type="submission" date="2025-09" db="UniProtKB">
        <authorList>
            <consortium name="Ensembl"/>
        </authorList>
    </citation>
    <scope>IDENTIFICATION</scope>
</reference>
<dbReference type="InterPro" id="IPR011990">
    <property type="entry name" value="TPR-like_helical_dom_sf"/>
</dbReference>
<dbReference type="GeneTree" id="ENSGT01030000234854"/>
<reference evidence="1 2" key="1">
    <citation type="submission" date="2018-03" db="EMBL/GenBank/DDBJ databases">
        <title>Finding Nemo's genes: A chromosome-scale reference assembly of the genome of the orange clownfish Amphiprion percula.</title>
        <authorList>
            <person name="Lehmann R."/>
        </authorList>
    </citation>
    <scope>NUCLEOTIDE SEQUENCE</scope>
</reference>
<dbReference type="InterPro" id="IPR003109">
    <property type="entry name" value="GoLoco_motif"/>
</dbReference>
<dbReference type="PANTHER" id="PTHR47503:SF1">
    <property type="entry name" value="PURKINJE CELL PROTEIN 2 HOMOLOG"/>
    <property type="match status" value="1"/>
</dbReference>
<sequence>MAGELFQFKFMNMISHGQRGRMDDQRCTLDLSRNPDTFFNLLANTQSRRLDDQRVSLSTLPGLNTDNSTSPGDSGYLCYMVSKVQVSNSFFQRRKYFHQLVLRF</sequence>
<reference evidence="1" key="2">
    <citation type="submission" date="2025-08" db="UniProtKB">
        <authorList>
            <consortium name="Ensembl"/>
        </authorList>
    </citation>
    <scope>IDENTIFICATION</scope>
</reference>
<name>A0A3P8SCZ5_AMPPE</name>
<keyword evidence="2" id="KW-1185">Reference proteome</keyword>
<dbReference type="GO" id="GO:0005085">
    <property type="term" value="F:guanyl-nucleotide exchange factor activity"/>
    <property type="evidence" value="ECO:0007669"/>
    <property type="project" value="InterPro"/>
</dbReference>
<accession>A0A3P8SCZ5</accession>